<dbReference type="Pfam" id="PF06527">
    <property type="entry name" value="TniQ"/>
    <property type="match status" value="1"/>
</dbReference>
<dbReference type="EMBL" id="VFSV01000040">
    <property type="protein sequence ID" value="TRD15524.1"/>
    <property type="molecule type" value="Genomic_DNA"/>
</dbReference>
<name>A0A547PNA8_9RHOB</name>
<accession>A0A547PNA8</accession>
<organism evidence="2 3">
    <name type="scientific">Palleronia caenipelagi</name>
    <dbReference type="NCBI Taxonomy" id="2489174"/>
    <lineage>
        <taxon>Bacteria</taxon>
        <taxon>Pseudomonadati</taxon>
        <taxon>Pseudomonadota</taxon>
        <taxon>Alphaproteobacteria</taxon>
        <taxon>Rhodobacterales</taxon>
        <taxon>Roseobacteraceae</taxon>
        <taxon>Palleronia</taxon>
    </lineage>
</organism>
<protein>
    <submittedName>
        <fullName evidence="2">TniQ family protein</fullName>
    </submittedName>
</protein>
<gene>
    <name evidence="2" type="ORF">FEV53_15985</name>
</gene>
<evidence type="ECO:0000313" key="3">
    <source>
        <dbReference type="Proteomes" id="UP000318590"/>
    </source>
</evidence>
<proteinExistence type="predicted"/>
<comment type="caution">
    <text evidence="2">The sequence shown here is derived from an EMBL/GenBank/DDBJ whole genome shotgun (WGS) entry which is preliminary data.</text>
</comment>
<dbReference type="OrthoDB" id="7595282at2"/>
<dbReference type="AlphaFoldDB" id="A0A547PNA8"/>
<feature type="domain" description="TniQ" evidence="1">
    <location>
        <begin position="18"/>
        <end position="143"/>
    </location>
</feature>
<dbReference type="Proteomes" id="UP000318590">
    <property type="component" value="Unassembled WGS sequence"/>
</dbReference>
<reference evidence="2 3" key="1">
    <citation type="submission" date="2019-06" db="EMBL/GenBank/DDBJ databases">
        <title>Paenimaribius caenipelagi gen. nov., sp. nov., isolated from a tidal flat.</title>
        <authorList>
            <person name="Yoon J.-H."/>
        </authorList>
    </citation>
    <scope>NUCLEOTIDE SEQUENCE [LARGE SCALE GENOMIC DNA]</scope>
    <source>
        <strain evidence="2 3">JBTF-M29</strain>
    </source>
</reference>
<sequence length="626" mass="69806">MGGLIAMFKCPNLAQPLRHEETATSYVSRLTRYVGVGTPFDLCRDLGLEWQAIVRGEASQLRALAALGGADESDLNRWSVRALGGLQFQIGQDVVPNKTLLRSRPRLCPRCILEDLASGQMPYRRVHWNLLALRTCAHHQIPLIQLPHLEHTFGNYDFVTRVAACDDLIRKADRTAPPQAFSDFEAYLLDRLRKGRGQSPFLDDLSLTVIARMAETLGLALAGDRTPLGEVSDADLHAACTRSFRYLLGGEDGLLACFRRLQRDPLQSNASHKLDFGAVWIWLSYAHPTPEIERIRALVHTFVFSSYPVQRGTIVLGQRCPKTQVYSVNSAKREHGISRQRLVRCLVEAGAGRAIPGKRDSLILTRQIRAKDIDRILSHRDGLLPRWDAVALLGQSDKAFRLLRLNGAIRQHKDAIDQRPMYDPAEIETFLAPIFEATLTASTCPAGHVLLREACQRLGTDLIGATDLIRKGQVRSARLLPDGQGLDRIRVDPEDLREALKREMIPAMSKLAAAAYLRTSLRTVAHLIDEGLLELVKRGPSLKGFDFPAIPETSLEAFLKDHTTLGRIAAGMGTNFMFVMHGLEKCGVEAVTVPKGIGRYYQRSHLKDRAPYITFKTAKTVDWDKV</sequence>
<evidence type="ECO:0000259" key="1">
    <source>
        <dbReference type="Pfam" id="PF06527"/>
    </source>
</evidence>
<dbReference type="InterPro" id="IPR009492">
    <property type="entry name" value="TniQ"/>
</dbReference>
<evidence type="ECO:0000313" key="2">
    <source>
        <dbReference type="EMBL" id="TRD15524.1"/>
    </source>
</evidence>
<keyword evidence="3" id="KW-1185">Reference proteome</keyword>